<organism evidence="1 2">
    <name type="scientific">Seminavis robusta</name>
    <dbReference type="NCBI Taxonomy" id="568900"/>
    <lineage>
        <taxon>Eukaryota</taxon>
        <taxon>Sar</taxon>
        <taxon>Stramenopiles</taxon>
        <taxon>Ochrophyta</taxon>
        <taxon>Bacillariophyta</taxon>
        <taxon>Bacillariophyceae</taxon>
        <taxon>Bacillariophycidae</taxon>
        <taxon>Naviculales</taxon>
        <taxon>Naviculaceae</taxon>
        <taxon>Seminavis</taxon>
    </lineage>
</organism>
<proteinExistence type="predicted"/>
<gene>
    <name evidence="1" type="ORF">SEMRO_68_G038240.1</name>
</gene>
<accession>A0A9N8DBF3</accession>
<evidence type="ECO:0000313" key="1">
    <source>
        <dbReference type="EMBL" id="CAB9499777.1"/>
    </source>
</evidence>
<evidence type="ECO:0000313" key="2">
    <source>
        <dbReference type="Proteomes" id="UP001153069"/>
    </source>
</evidence>
<reference evidence="1" key="1">
    <citation type="submission" date="2020-06" db="EMBL/GenBank/DDBJ databases">
        <authorList>
            <consortium name="Plant Systems Biology data submission"/>
        </authorList>
    </citation>
    <scope>NUCLEOTIDE SEQUENCE</scope>
    <source>
        <strain evidence="1">D6</strain>
    </source>
</reference>
<keyword evidence="2" id="KW-1185">Reference proteome</keyword>
<name>A0A9N8DBF3_9STRA</name>
<protein>
    <submittedName>
        <fullName evidence="1">Uncharacterized protein</fullName>
    </submittedName>
</protein>
<dbReference type="EMBL" id="CAICTM010000067">
    <property type="protein sequence ID" value="CAB9499777.1"/>
    <property type="molecule type" value="Genomic_DNA"/>
</dbReference>
<dbReference type="AlphaFoldDB" id="A0A9N8DBF3"/>
<comment type="caution">
    <text evidence="1">The sequence shown here is derived from an EMBL/GenBank/DDBJ whole genome shotgun (WGS) entry which is preliminary data.</text>
</comment>
<dbReference type="Proteomes" id="UP001153069">
    <property type="component" value="Unassembled WGS sequence"/>
</dbReference>
<sequence length="410" mass="45649">MAPMPALTAAERLDAIDDFSSQFQHHLMNVRGVALTASLRLAIVNYAREAIFCSECSDQLPQSACLKPGTNFFAMIAKIEHNKNASADTEIPDTTAKILRAIVHSIVNHQGRLDATWYDNVIHSILETKGILPQETDEEEEESNSQQRQYLAYAAFAEILILTCMSHCLHVAFLVLGRPLPALPSQSELKDGLSAKQGPTLLDWTSLLKRAPRRNPKICFTPFVYSGDFNKRSPDFRQISKEAWHTMQGMMDRTAPELPLGFAVEDTVFMGQMGELFAVPDKDFMALYNTELDPALRCADDFTRYDTEFISTKVAEAYNYVIPGREEALQGLVAAVTCRPVDLATVSKARDVVLQDQGEGTLVEAAVVLGLTDAVTKVTDATGKQPLAGLLWTFLKFVFAILRYLYEKWM</sequence>